<evidence type="ECO:0000259" key="1">
    <source>
        <dbReference type="Pfam" id="PF17761"/>
    </source>
</evidence>
<dbReference type="EMBL" id="CP029608">
    <property type="protein sequence ID" value="AXI59260.1"/>
    <property type="molecule type" value="Genomic_DNA"/>
</dbReference>
<keyword evidence="3" id="KW-1185">Reference proteome</keyword>
<name>A0A345RIZ4_9PSED</name>
<sequence>MSQLEPAEAQDPKLDSLLGNLGDLIREARKKVLRTVDTIQVQTCWQIGRHIVEFEQQGARRAGYGKFLLATLAKGLTTDFGKGFDVTNLRKMRQFYQLFPIRDALRLELSWTHYRRILQVESESARQWYMNESASQNWSSRALDR</sequence>
<proteinExistence type="predicted"/>
<dbReference type="InterPro" id="IPR041527">
    <property type="entry name" value="YhcG_N"/>
</dbReference>
<dbReference type="Proteomes" id="UP000253720">
    <property type="component" value="Chromosome"/>
</dbReference>
<accession>A0A345RIZ4</accession>
<reference evidence="2 3" key="1">
    <citation type="submission" date="2018-05" db="EMBL/GenBank/DDBJ databases">
        <title>Complete genome sequence of Pseudomonas kribbensis 46-2(T).</title>
        <authorList>
            <person name="Jeong H."/>
            <person name="Lee S.-G."/>
            <person name="Rha E."/>
            <person name="Kim H."/>
        </authorList>
    </citation>
    <scope>NUCLEOTIDE SEQUENCE [LARGE SCALE GENOMIC DNA]</scope>
    <source>
        <strain evidence="2 3">46-2</strain>
    </source>
</reference>
<dbReference type="PANTHER" id="PTHR30547:SF5">
    <property type="entry name" value="NUCLEASE YHCG-RELATED"/>
    <property type="match status" value="1"/>
</dbReference>
<dbReference type="PANTHER" id="PTHR30547">
    <property type="entry name" value="UNCHARACTERIZED PROTEIN YHCG-RELATED"/>
    <property type="match status" value="1"/>
</dbReference>
<evidence type="ECO:0000313" key="3">
    <source>
        <dbReference type="Proteomes" id="UP000253720"/>
    </source>
</evidence>
<evidence type="ECO:0000313" key="2">
    <source>
        <dbReference type="EMBL" id="AXI59260.1"/>
    </source>
</evidence>
<dbReference type="AlphaFoldDB" id="A0A345RIZ4"/>
<feature type="domain" description="YhcG N-terminal" evidence="1">
    <location>
        <begin position="22"/>
        <end position="145"/>
    </location>
</feature>
<gene>
    <name evidence="2" type="ORF">DLD99_01860</name>
</gene>
<dbReference type="InterPro" id="IPR053148">
    <property type="entry name" value="PD-DEXK-like_domain"/>
</dbReference>
<organism evidence="2 3">
    <name type="scientific">Pseudomonas kribbensis</name>
    <dbReference type="NCBI Taxonomy" id="1628086"/>
    <lineage>
        <taxon>Bacteria</taxon>
        <taxon>Pseudomonadati</taxon>
        <taxon>Pseudomonadota</taxon>
        <taxon>Gammaproteobacteria</taxon>
        <taxon>Pseudomonadales</taxon>
        <taxon>Pseudomonadaceae</taxon>
        <taxon>Pseudomonas</taxon>
    </lineage>
</organism>
<protein>
    <recommendedName>
        <fullName evidence="1">YhcG N-terminal domain-containing protein</fullName>
    </recommendedName>
</protein>
<dbReference type="KEGG" id="pke:DLD99_01860"/>
<dbReference type="Pfam" id="PF17761">
    <property type="entry name" value="DUF1016_N"/>
    <property type="match status" value="1"/>
</dbReference>